<proteinExistence type="predicted"/>
<organism evidence="1 2">
    <name type="scientific">Aduncisulcus paluster</name>
    <dbReference type="NCBI Taxonomy" id="2918883"/>
    <lineage>
        <taxon>Eukaryota</taxon>
        <taxon>Metamonada</taxon>
        <taxon>Carpediemonas-like organisms</taxon>
        <taxon>Aduncisulcus</taxon>
    </lineage>
</organism>
<dbReference type="EMBL" id="BQXS01012314">
    <property type="protein sequence ID" value="GKT21385.1"/>
    <property type="molecule type" value="Genomic_DNA"/>
</dbReference>
<protein>
    <submittedName>
        <fullName evidence="1">Uncharacterized protein</fullName>
    </submittedName>
</protein>
<name>A0ABQ5JZU9_9EUKA</name>
<evidence type="ECO:0000313" key="1">
    <source>
        <dbReference type="EMBL" id="GKT21385.1"/>
    </source>
</evidence>
<evidence type="ECO:0000313" key="2">
    <source>
        <dbReference type="Proteomes" id="UP001057375"/>
    </source>
</evidence>
<dbReference type="Proteomes" id="UP001057375">
    <property type="component" value="Unassembled WGS sequence"/>
</dbReference>
<keyword evidence="2" id="KW-1185">Reference proteome</keyword>
<gene>
    <name evidence="1" type="ORF">ADUPG1_011891</name>
</gene>
<accession>A0ABQ5JZU9</accession>
<comment type="caution">
    <text evidence="1">The sequence shown here is derived from an EMBL/GenBank/DDBJ whole genome shotgun (WGS) entry which is preliminary data.</text>
</comment>
<reference evidence="1" key="1">
    <citation type="submission" date="2022-03" db="EMBL/GenBank/DDBJ databases">
        <title>Draft genome sequence of Aduncisulcus paluster, a free-living microaerophilic Fornicata.</title>
        <authorList>
            <person name="Yuyama I."/>
            <person name="Kume K."/>
            <person name="Tamura T."/>
            <person name="Inagaki Y."/>
            <person name="Hashimoto T."/>
        </authorList>
    </citation>
    <scope>NUCLEOTIDE SEQUENCE</scope>
    <source>
        <strain evidence="1">NY0171</strain>
    </source>
</reference>
<sequence>MGHSSIFSESLEEQLPPNCEEFYNPDECNECEKCLDGKTFKTLRICKRELLDEERVYLTIEMDDSCKDLGSHHFEIRVTKNPKFPSLSLEINLKKKEFRL</sequence>